<protein>
    <recommendedName>
        <fullName evidence="6">PH domain-containing protein</fullName>
    </recommendedName>
</protein>
<reference evidence="4 5" key="1">
    <citation type="submission" date="2018-06" db="EMBL/GenBank/DDBJ databases">
        <title>Comparative genomics of downy mildews reveals potential adaptations to biotrophy.</title>
        <authorList>
            <person name="Fletcher K."/>
            <person name="Klosterman S.J."/>
            <person name="Derevnina L."/>
            <person name="Martin F."/>
            <person name="Koike S."/>
            <person name="Reyes Chin-Wo S."/>
            <person name="Mou B."/>
            <person name="Michelmore R."/>
        </authorList>
    </citation>
    <scope>NUCLEOTIDE SEQUENCE [LARGE SCALE GENOMIC DNA]</scope>
    <source>
        <strain evidence="3 5">R13</strain>
        <strain evidence="2 4">R14</strain>
    </source>
</reference>
<dbReference type="InterPro" id="IPR011993">
    <property type="entry name" value="PH-like_dom_sf"/>
</dbReference>
<sequence>MRLSPKSADSFGWSTTPPLDETPLGINVQGTSEGKENDRYPVEFDFDGLTLASVRGRKNEVQEDVPGTSFGLTSSVECINSIDRVHELHRTGNGAFYYDDNSRKILLSSSMGSVKTTSTTEDFAMSQRQRQNKEIQRASTIGRSTGEDTSRSRFQMSSTAASAGFPMAKKKEVTAVVMRGWLQKRKGRVLKRWKPYYCLWKSDDSLCLYASEDTVNGRLEQRYQVLRVVLTDKNDSFNIFCVDSESEPRREEFWVPISAEWICWFQVFGRFFDKSSLVQARLLKPGLVSSKLSNETEEDSWLDYHNDVDPVTNAVLPKHMTNHSYDGCHSYSSQSKQSATTGCDSYNGSGYDKMSTPSSFSGSSASSKCPTTYETNTSQLKRGSKLYDCLMIECKSQETVPI</sequence>
<keyword evidence="4" id="KW-1185">Reference proteome</keyword>
<feature type="region of interest" description="Disordered" evidence="1">
    <location>
        <begin position="124"/>
        <end position="153"/>
    </location>
</feature>
<dbReference type="VEuPathDB" id="FungiDB:DD237_006920"/>
<evidence type="ECO:0000313" key="3">
    <source>
        <dbReference type="EMBL" id="RQM10807.1"/>
    </source>
</evidence>
<organism evidence="2 4">
    <name type="scientific">Peronospora effusa</name>
    <dbReference type="NCBI Taxonomy" id="542832"/>
    <lineage>
        <taxon>Eukaryota</taxon>
        <taxon>Sar</taxon>
        <taxon>Stramenopiles</taxon>
        <taxon>Oomycota</taxon>
        <taxon>Peronosporomycetes</taxon>
        <taxon>Peronosporales</taxon>
        <taxon>Peronosporaceae</taxon>
        <taxon>Peronospora</taxon>
    </lineage>
</organism>
<evidence type="ECO:0000313" key="5">
    <source>
        <dbReference type="Proteomes" id="UP000286097"/>
    </source>
</evidence>
<dbReference type="Proteomes" id="UP000282087">
    <property type="component" value="Unassembled WGS sequence"/>
</dbReference>
<dbReference type="Gene3D" id="2.30.29.30">
    <property type="entry name" value="Pleckstrin-homology domain (PH domain)/Phosphotyrosine-binding domain (PTB)"/>
    <property type="match status" value="1"/>
</dbReference>
<evidence type="ECO:0000313" key="2">
    <source>
        <dbReference type="EMBL" id="RMX68507.1"/>
    </source>
</evidence>
<proteinExistence type="predicted"/>
<evidence type="ECO:0000313" key="4">
    <source>
        <dbReference type="Proteomes" id="UP000282087"/>
    </source>
</evidence>
<evidence type="ECO:0008006" key="6">
    <source>
        <dbReference type="Google" id="ProtNLM"/>
    </source>
</evidence>
<dbReference type="SUPFAM" id="SSF50729">
    <property type="entry name" value="PH domain-like"/>
    <property type="match status" value="1"/>
</dbReference>
<dbReference type="AlphaFoldDB" id="A0A3M6VQ18"/>
<name>A0A3M6VQ18_9STRA</name>
<accession>A0A3M6VQ18</accession>
<comment type="caution">
    <text evidence="2">The sequence shown here is derived from an EMBL/GenBank/DDBJ whole genome shotgun (WGS) entry which is preliminary data.</text>
</comment>
<dbReference type="Proteomes" id="UP000286097">
    <property type="component" value="Unassembled WGS sequence"/>
</dbReference>
<feature type="region of interest" description="Disordered" evidence="1">
    <location>
        <begin position="1"/>
        <end position="23"/>
    </location>
</feature>
<dbReference type="EMBL" id="QKXF01000531">
    <property type="protein sequence ID" value="RQM10807.1"/>
    <property type="molecule type" value="Genomic_DNA"/>
</dbReference>
<gene>
    <name evidence="3" type="ORF">DD237_006920</name>
    <name evidence="2" type="ORF">DD238_005533</name>
</gene>
<evidence type="ECO:0000256" key="1">
    <source>
        <dbReference type="SAM" id="MobiDB-lite"/>
    </source>
</evidence>
<dbReference type="EMBL" id="QLLG01000067">
    <property type="protein sequence ID" value="RMX68507.1"/>
    <property type="molecule type" value="Genomic_DNA"/>
</dbReference>